<evidence type="ECO:0000256" key="1">
    <source>
        <dbReference type="ARBA" id="ARBA00005964"/>
    </source>
</evidence>
<dbReference type="InterPro" id="IPR050309">
    <property type="entry name" value="Type-B_Carboxylest/Lipase"/>
</dbReference>
<dbReference type="InterPro" id="IPR002018">
    <property type="entry name" value="CarbesteraseB"/>
</dbReference>
<protein>
    <recommendedName>
        <fullName evidence="3">Carboxylic ester hydrolase</fullName>
        <ecNumber evidence="3">3.1.1.-</ecNumber>
    </recommendedName>
</protein>
<comment type="caution">
    <text evidence="5">The sequence shown here is derived from an EMBL/GenBank/DDBJ whole genome shotgun (WGS) entry which is preliminary data.</text>
</comment>
<evidence type="ECO:0000259" key="4">
    <source>
        <dbReference type="Pfam" id="PF00135"/>
    </source>
</evidence>
<dbReference type="Pfam" id="PF00135">
    <property type="entry name" value="COesterase"/>
    <property type="match status" value="1"/>
</dbReference>
<evidence type="ECO:0000313" key="6">
    <source>
        <dbReference type="Proteomes" id="UP000661077"/>
    </source>
</evidence>
<dbReference type="EMBL" id="JAEVLS010000003">
    <property type="protein sequence ID" value="MBM0105969.1"/>
    <property type="molecule type" value="Genomic_DNA"/>
</dbReference>
<reference evidence="5 6" key="1">
    <citation type="journal article" date="2021" name="Int. J. Syst. Evol. Microbiol.">
        <title>Steroidobacter gossypii sp. nov., isolated from soil of cotton cropping field.</title>
        <authorList>
            <person name="Huang R."/>
            <person name="Yang S."/>
            <person name="Zhen C."/>
            <person name="Liu W."/>
        </authorList>
    </citation>
    <scope>NUCLEOTIDE SEQUENCE [LARGE SCALE GENOMIC DNA]</scope>
    <source>
        <strain evidence="5 6">S1-65</strain>
    </source>
</reference>
<dbReference type="SUPFAM" id="SSF53474">
    <property type="entry name" value="alpha/beta-Hydrolases"/>
    <property type="match status" value="1"/>
</dbReference>
<name>A0ABS1WYB1_9GAMM</name>
<dbReference type="InterPro" id="IPR019819">
    <property type="entry name" value="Carboxylesterase_B_CS"/>
</dbReference>
<dbReference type="Gene3D" id="3.40.50.1820">
    <property type="entry name" value="alpha/beta hydrolase"/>
    <property type="match status" value="1"/>
</dbReference>
<keyword evidence="2 3" id="KW-0378">Hydrolase</keyword>
<keyword evidence="6" id="KW-1185">Reference proteome</keyword>
<evidence type="ECO:0000313" key="5">
    <source>
        <dbReference type="EMBL" id="MBM0105969.1"/>
    </source>
</evidence>
<dbReference type="Proteomes" id="UP000661077">
    <property type="component" value="Unassembled WGS sequence"/>
</dbReference>
<gene>
    <name evidence="5" type="ORF">JM946_14650</name>
</gene>
<dbReference type="EC" id="3.1.1.-" evidence="3"/>
<sequence>MSLVLRAAALSALVLLAAPASAQDPVVRAPAGAVRGVAQQGVRVFKGLPYAMPPVGAARWKPPVAMPAWSEVRDATRFGAACVQPKGRADSIYAWDLEQTSEDCLFLNVWTPAQAQNAPVMVWIHGGALTTGASSDLMYDGAGFARLGVVVVSINYRLGALGYLAHPQLSAESPEGISGNYGLLDQIEALRWVKRNVAAFGGNPENVTIVGESAGALSVMYLMASPQARGLFNKAVAQSAYMISMPELKQARFGQPAAEAIGASIAAELGAKDLAALRAAPASELIAASTRVGYFPLGTVDGRVLTRQLVETFDREEQAPVPIIAGFNSGEIRSLQMLAAPMPANAAAYESTIRERYADLADEFLKHYPSKDLKESILAAPRDSLYAWTAERLVRKQTAIGKPSFLYVFDHSYPAADAAGLHGFHAAELPFVFGTLDRTPRHWPKVPDTRTQRDLSAAMMSYWAGFMHSTEPRAKDHAQWQAYGSDRAYMRFAERPESGTRLLPGMFELNEQVVCRRRASGDQPWHWNVGLISPPLPPAVESCR</sequence>
<dbReference type="PANTHER" id="PTHR11559">
    <property type="entry name" value="CARBOXYLESTERASE"/>
    <property type="match status" value="1"/>
</dbReference>
<evidence type="ECO:0000256" key="3">
    <source>
        <dbReference type="RuleBase" id="RU361235"/>
    </source>
</evidence>
<dbReference type="PROSITE" id="PS00941">
    <property type="entry name" value="CARBOXYLESTERASE_B_2"/>
    <property type="match status" value="1"/>
</dbReference>
<organism evidence="5 6">
    <name type="scientific">Steroidobacter gossypii</name>
    <dbReference type="NCBI Taxonomy" id="2805490"/>
    <lineage>
        <taxon>Bacteria</taxon>
        <taxon>Pseudomonadati</taxon>
        <taxon>Pseudomonadota</taxon>
        <taxon>Gammaproteobacteria</taxon>
        <taxon>Steroidobacterales</taxon>
        <taxon>Steroidobacteraceae</taxon>
        <taxon>Steroidobacter</taxon>
    </lineage>
</organism>
<feature type="chain" id="PRO_5044960472" description="Carboxylic ester hydrolase" evidence="3">
    <location>
        <begin position="23"/>
        <end position="544"/>
    </location>
</feature>
<evidence type="ECO:0000256" key="2">
    <source>
        <dbReference type="ARBA" id="ARBA00022801"/>
    </source>
</evidence>
<dbReference type="PROSITE" id="PS00122">
    <property type="entry name" value="CARBOXYLESTERASE_B_1"/>
    <property type="match status" value="1"/>
</dbReference>
<proteinExistence type="inferred from homology"/>
<feature type="domain" description="Carboxylesterase type B" evidence="4">
    <location>
        <begin position="23"/>
        <end position="497"/>
    </location>
</feature>
<accession>A0ABS1WYB1</accession>
<keyword evidence="3" id="KW-0732">Signal</keyword>
<comment type="similarity">
    <text evidence="1 3">Belongs to the type-B carboxylesterase/lipase family.</text>
</comment>
<feature type="signal peptide" evidence="3">
    <location>
        <begin position="1"/>
        <end position="22"/>
    </location>
</feature>
<dbReference type="InterPro" id="IPR019826">
    <property type="entry name" value="Carboxylesterase_B_AS"/>
</dbReference>
<dbReference type="RefSeq" id="WP_230979757.1">
    <property type="nucleotide sequence ID" value="NZ_JAEVLS010000003.1"/>
</dbReference>
<dbReference type="InterPro" id="IPR029058">
    <property type="entry name" value="AB_hydrolase_fold"/>
</dbReference>